<evidence type="ECO:0000256" key="1">
    <source>
        <dbReference type="ARBA" id="ARBA00004651"/>
    </source>
</evidence>
<dbReference type="EMBL" id="AUZX01005282">
    <property type="protein sequence ID" value="EQD68481.1"/>
    <property type="molecule type" value="Genomic_DNA"/>
</dbReference>
<name>T1B6F0_9ZZZZ</name>
<keyword evidence="7 8" id="KW-0472">Membrane</keyword>
<feature type="transmembrane region" description="Helical" evidence="8">
    <location>
        <begin position="147"/>
        <end position="169"/>
    </location>
</feature>
<organism evidence="9">
    <name type="scientific">mine drainage metagenome</name>
    <dbReference type="NCBI Taxonomy" id="410659"/>
    <lineage>
        <taxon>unclassified sequences</taxon>
        <taxon>metagenomes</taxon>
        <taxon>ecological metagenomes</taxon>
    </lineage>
</organism>
<accession>T1B6F0</accession>
<reference evidence="9" key="1">
    <citation type="submission" date="2013-08" db="EMBL/GenBank/DDBJ databases">
        <authorList>
            <person name="Mendez C."/>
            <person name="Richter M."/>
            <person name="Ferrer M."/>
            <person name="Sanchez J."/>
        </authorList>
    </citation>
    <scope>NUCLEOTIDE SEQUENCE</scope>
</reference>
<sequence length="493" mass="53723">MAGMGLQLLPGANALQVARAVSAKMDQLQQSFPQGVTWFTPYDSTTFVKVSINEVVKTLFEAMLLVFLVIYLFLQNLRATLIPSLVVPVALLGTFAGLYIAGFSINILTLFAMVLAIGLVVDDAIVVVENVERHISEEGLAPREATLVAMGQITGAIVAITLVLAAVFIPAGLLSGSVGVIYRQFSLTIAIAMMLSAFMALSFTPALCASIIKPNQHENRLLGWFNRLFERTQRAYMTRVHQSIRHTPRWMLLYLVLILGAAWLFTRLPSSFLPEEDQGYALAIVQLPPGATIDRTIGVMNQIKNIVVRNPAVTGMMEIAGFSFIGSGENTGMGFIRLKPWGERTKPDEQIGPFMAWANHALSGIKGARIFVVNLPTIRGLSKFGGFDMELEDRAGLGHDKLMQAQGMLLAKAAKNPALLGVRPNGLPPAPQLKMSVDRVQAASMGLSVSSVYKALQLMLAPVYVDDFNYQGRVLRVLMEADAPFRMGTQDLD</sequence>
<feature type="transmembrane region" description="Helical" evidence="8">
    <location>
        <begin position="55"/>
        <end position="74"/>
    </location>
</feature>
<dbReference type="InterPro" id="IPR001036">
    <property type="entry name" value="Acrflvin-R"/>
</dbReference>
<protein>
    <submittedName>
        <fullName evidence="9">Acriflavine resistance protein F</fullName>
    </submittedName>
</protein>
<evidence type="ECO:0000256" key="5">
    <source>
        <dbReference type="ARBA" id="ARBA00022692"/>
    </source>
</evidence>
<keyword evidence="2" id="KW-0813">Transport</keyword>
<keyword evidence="4" id="KW-0997">Cell inner membrane</keyword>
<feature type="non-terminal residue" evidence="9">
    <location>
        <position position="493"/>
    </location>
</feature>
<proteinExistence type="predicted"/>
<keyword evidence="6 8" id="KW-1133">Transmembrane helix</keyword>
<dbReference type="GO" id="GO:0042910">
    <property type="term" value="F:xenobiotic transmembrane transporter activity"/>
    <property type="evidence" value="ECO:0007669"/>
    <property type="project" value="TreeGrafter"/>
</dbReference>
<dbReference type="AlphaFoldDB" id="T1B6F0"/>
<dbReference type="PANTHER" id="PTHR32063">
    <property type="match status" value="1"/>
</dbReference>
<evidence type="ECO:0000256" key="2">
    <source>
        <dbReference type="ARBA" id="ARBA00022448"/>
    </source>
</evidence>
<dbReference type="SUPFAM" id="SSF82866">
    <property type="entry name" value="Multidrug efflux transporter AcrB transmembrane domain"/>
    <property type="match status" value="1"/>
</dbReference>
<dbReference type="SUPFAM" id="SSF82714">
    <property type="entry name" value="Multidrug efflux transporter AcrB TolC docking domain, DN and DC subdomains"/>
    <property type="match status" value="1"/>
</dbReference>
<dbReference type="Pfam" id="PF00873">
    <property type="entry name" value="ACR_tran"/>
    <property type="match status" value="1"/>
</dbReference>
<dbReference type="PRINTS" id="PR00702">
    <property type="entry name" value="ACRIFLAVINRP"/>
</dbReference>
<gene>
    <name evidence="9" type="ORF">B1A_07323</name>
</gene>
<comment type="caution">
    <text evidence="9">The sequence shown here is derived from an EMBL/GenBank/DDBJ whole genome shotgun (WGS) entry which is preliminary data.</text>
</comment>
<dbReference type="Gene3D" id="3.30.70.1320">
    <property type="entry name" value="Multidrug efflux transporter AcrB pore domain like"/>
    <property type="match status" value="1"/>
</dbReference>
<evidence type="ECO:0000256" key="3">
    <source>
        <dbReference type="ARBA" id="ARBA00022475"/>
    </source>
</evidence>
<feature type="transmembrane region" description="Helical" evidence="8">
    <location>
        <begin position="247"/>
        <end position="265"/>
    </location>
</feature>
<evidence type="ECO:0000256" key="8">
    <source>
        <dbReference type="SAM" id="Phobius"/>
    </source>
</evidence>
<feature type="transmembrane region" description="Helical" evidence="8">
    <location>
        <begin position="107"/>
        <end position="126"/>
    </location>
</feature>
<dbReference type="FunFam" id="1.20.1640.10:FF:000001">
    <property type="entry name" value="Efflux pump membrane transporter"/>
    <property type="match status" value="1"/>
</dbReference>
<evidence type="ECO:0000256" key="7">
    <source>
        <dbReference type="ARBA" id="ARBA00023136"/>
    </source>
</evidence>
<keyword evidence="3" id="KW-1003">Cell membrane</keyword>
<reference evidence="9" key="2">
    <citation type="journal article" date="2014" name="ISME J.">
        <title>Microbial stratification in low pH oxic and suboxic macroscopic growths along an acid mine drainage.</title>
        <authorList>
            <person name="Mendez-Garcia C."/>
            <person name="Mesa V."/>
            <person name="Sprenger R.R."/>
            <person name="Richter M."/>
            <person name="Diez M.S."/>
            <person name="Solano J."/>
            <person name="Bargiela R."/>
            <person name="Golyshina O.V."/>
            <person name="Manteca A."/>
            <person name="Ramos J.L."/>
            <person name="Gallego J.R."/>
            <person name="Llorente I."/>
            <person name="Martins Dos Santos V.A."/>
            <person name="Jensen O.N."/>
            <person name="Pelaez A.I."/>
            <person name="Sanchez J."/>
            <person name="Ferrer M."/>
        </authorList>
    </citation>
    <scope>NUCLEOTIDE SEQUENCE</scope>
</reference>
<evidence type="ECO:0000313" key="9">
    <source>
        <dbReference type="EMBL" id="EQD68481.1"/>
    </source>
</evidence>
<dbReference type="SUPFAM" id="SSF82693">
    <property type="entry name" value="Multidrug efflux transporter AcrB pore domain, PN1, PN2, PC1 and PC2 subdomains"/>
    <property type="match status" value="2"/>
</dbReference>
<keyword evidence="5 8" id="KW-0812">Transmembrane</keyword>
<evidence type="ECO:0000256" key="4">
    <source>
        <dbReference type="ARBA" id="ARBA00022519"/>
    </source>
</evidence>
<feature type="transmembrane region" description="Helical" evidence="8">
    <location>
        <begin position="81"/>
        <end position="101"/>
    </location>
</feature>
<dbReference type="Gene3D" id="1.20.1640.10">
    <property type="entry name" value="Multidrug efflux transporter AcrB transmembrane domain"/>
    <property type="match status" value="2"/>
</dbReference>
<feature type="transmembrane region" description="Helical" evidence="8">
    <location>
        <begin position="189"/>
        <end position="212"/>
    </location>
</feature>
<dbReference type="Gene3D" id="3.30.70.1440">
    <property type="entry name" value="Multidrug efflux transporter AcrB pore domain"/>
    <property type="match status" value="1"/>
</dbReference>
<dbReference type="GO" id="GO:0005886">
    <property type="term" value="C:plasma membrane"/>
    <property type="evidence" value="ECO:0007669"/>
    <property type="project" value="UniProtKB-SubCell"/>
</dbReference>
<dbReference type="Gene3D" id="3.30.2090.10">
    <property type="entry name" value="Multidrug efflux transporter AcrB TolC docking domain, DN and DC subdomains"/>
    <property type="match status" value="1"/>
</dbReference>
<dbReference type="InterPro" id="IPR027463">
    <property type="entry name" value="AcrB_DN_DC_subdom"/>
</dbReference>
<comment type="subcellular location">
    <subcellularLocation>
        <location evidence="1">Cell membrane</location>
        <topology evidence="1">Multi-pass membrane protein</topology>
    </subcellularLocation>
</comment>
<dbReference type="PANTHER" id="PTHR32063:SF13">
    <property type="entry name" value="MULTIDRUG EFFLUX PUMP SUBUNIT ACRB-RELATED"/>
    <property type="match status" value="1"/>
</dbReference>
<dbReference type="Gene3D" id="3.30.70.1430">
    <property type="entry name" value="Multidrug efflux transporter AcrB pore domain"/>
    <property type="match status" value="1"/>
</dbReference>
<evidence type="ECO:0000256" key="6">
    <source>
        <dbReference type="ARBA" id="ARBA00022989"/>
    </source>
</evidence>